<evidence type="ECO:0000313" key="4">
    <source>
        <dbReference type="Proteomes" id="UP000298438"/>
    </source>
</evidence>
<proteinExistence type="predicted"/>
<accession>A0A4Y9SLR1</accession>
<evidence type="ECO:0000259" key="2">
    <source>
        <dbReference type="Pfam" id="PF07589"/>
    </source>
</evidence>
<feature type="chain" id="PRO_5021186886" evidence="1">
    <location>
        <begin position="21"/>
        <end position="209"/>
    </location>
</feature>
<gene>
    <name evidence="3" type="ORF">E4L96_05725</name>
</gene>
<evidence type="ECO:0000313" key="3">
    <source>
        <dbReference type="EMBL" id="TFW24869.1"/>
    </source>
</evidence>
<dbReference type="OrthoDB" id="9152376at2"/>
<keyword evidence="1" id="KW-0732">Signal</keyword>
<evidence type="ECO:0000256" key="1">
    <source>
        <dbReference type="SAM" id="SignalP"/>
    </source>
</evidence>
<feature type="domain" description="Ice-binding protein C-terminal" evidence="2">
    <location>
        <begin position="183"/>
        <end position="206"/>
    </location>
</feature>
<reference evidence="3 4" key="1">
    <citation type="submission" date="2019-03" db="EMBL/GenBank/DDBJ databases">
        <title>Draft Genome Sequence of Massilia arenosa sp. nov., a Novel Massilia Species Isolated from a Sandy-loam Maize Soil.</title>
        <authorList>
            <person name="Raths R."/>
            <person name="Peta V."/>
            <person name="Bucking H."/>
        </authorList>
    </citation>
    <scope>NUCLEOTIDE SEQUENCE [LARGE SCALE GENOMIC DNA]</scope>
    <source>
        <strain evidence="3 4">MC02</strain>
    </source>
</reference>
<dbReference type="NCBIfam" id="TIGR02595">
    <property type="entry name" value="PEP_CTERM"/>
    <property type="match status" value="1"/>
</dbReference>
<protein>
    <submittedName>
        <fullName evidence="3">PEP-CTERM sorting domain-containing protein</fullName>
    </submittedName>
</protein>
<dbReference type="Pfam" id="PF07589">
    <property type="entry name" value="PEP-CTERM"/>
    <property type="match status" value="1"/>
</dbReference>
<dbReference type="EMBL" id="SPVF01000081">
    <property type="protein sequence ID" value="TFW24869.1"/>
    <property type="molecule type" value="Genomic_DNA"/>
</dbReference>
<dbReference type="AlphaFoldDB" id="A0A4Y9SLR1"/>
<sequence length="209" mass="21984">MKLKHLLLAALAGTAFNAHAALTTYAPWDATYPTIAGVQFNVNSANGVTVAMGAHPYKSGVTMPNNGISTYYGPSGTYAPDGLGRANWSFDFAVDFGRDCQGCTVHLLVDKDPTAGMDMVDIGIAMAVANDYIDSWNMEMAFMTALVYDFDPNANSNTAFSLYVMNAAGAEVARSDINVIVGTVPEPASLALFGLGAAGIAALRRRRAA</sequence>
<comment type="caution">
    <text evidence="3">The sequence shown here is derived from an EMBL/GenBank/DDBJ whole genome shotgun (WGS) entry which is preliminary data.</text>
</comment>
<feature type="signal peptide" evidence="1">
    <location>
        <begin position="1"/>
        <end position="20"/>
    </location>
</feature>
<dbReference type="RefSeq" id="WP_135206258.1">
    <property type="nucleotide sequence ID" value="NZ_SPVF01000081.1"/>
</dbReference>
<dbReference type="InterPro" id="IPR013424">
    <property type="entry name" value="Ice-binding_C"/>
</dbReference>
<name>A0A4Y9SLR1_9BURK</name>
<keyword evidence="4" id="KW-1185">Reference proteome</keyword>
<organism evidence="3 4">
    <name type="scientific">Zemynaea arenosa</name>
    <dbReference type="NCBI Taxonomy" id="2561931"/>
    <lineage>
        <taxon>Bacteria</taxon>
        <taxon>Pseudomonadati</taxon>
        <taxon>Pseudomonadota</taxon>
        <taxon>Betaproteobacteria</taxon>
        <taxon>Burkholderiales</taxon>
        <taxon>Oxalobacteraceae</taxon>
        <taxon>Telluria group</taxon>
        <taxon>Zemynaea</taxon>
    </lineage>
</organism>
<dbReference type="Proteomes" id="UP000298438">
    <property type="component" value="Unassembled WGS sequence"/>
</dbReference>